<reference evidence="5" key="1">
    <citation type="submission" date="2021-01" db="EMBL/GenBank/DDBJ databases">
        <authorList>
            <person name="Lovell J.T."/>
            <person name="Bentley N."/>
            <person name="Bhattarai G."/>
            <person name="Jenkins J.W."/>
            <person name="Sreedasyam A."/>
            <person name="Alarcon Y."/>
            <person name="Bock C."/>
            <person name="Boston L."/>
            <person name="Carlson J."/>
            <person name="Cervantes K."/>
            <person name="Clermont K."/>
            <person name="Krom N."/>
            <person name="Kubenka K."/>
            <person name="Mamidi S."/>
            <person name="Mattison C."/>
            <person name="Monteros M."/>
            <person name="Pisani C."/>
            <person name="Plott C."/>
            <person name="Rajasekar S."/>
            <person name="Rhein H.S."/>
            <person name="Rohla C."/>
            <person name="Song M."/>
            <person name="Hilaire R.S."/>
            <person name="Shu S."/>
            <person name="Wells L."/>
            <person name="Wang X."/>
            <person name="Webber J."/>
            <person name="Heerema R.J."/>
            <person name="Klein P."/>
            <person name="Conner P."/>
            <person name="Grauke L."/>
            <person name="Grimwood J."/>
            <person name="Schmutz J."/>
            <person name="Randall J.J."/>
        </authorList>
    </citation>
    <scope>NUCLEOTIDE SEQUENCE</scope>
    <source>
        <tissue evidence="5">Leaf</tissue>
    </source>
</reference>
<gene>
    <name evidence="5" type="ORF">I3842_14G045500</name>
</gene>
<keyword evidence="3" id="KW-1133">Transmembrane helix</keyword>
<protein>
    <recommendedName>
        <fullName evidence="4">Fungal lipase-type domain-containing protein</fullName>
    </recommendedName>
</protein>
<dbReference type="Pfam" id="PF01764">
    <property type="entry name" value="Lipase_3"/>
    <property type="match status" value="1"/>
</dbReference>
<dbReference type="GO" id="GO:0016787">
    <property type="term" value="F:hydrolase activity"/>
    <property type="evidence" value="ECO:0007669"/>
    <property type="project" value="UniProtKB-KW"/>
</dbReference>
<evidence type="ECO:0000256" key="1">
    <source>
        <dbReference type="ARBA" id="ARBA00022801"/>
    </source>
</evidence>
<accession>A0A922AH07</accession>
<feature type="region of interest" description="Disordered" evidence="2">
    <location>
        <begin position="215"/>
        <end position="235"/>
    </location>
</feature>
<dbReference type="GO" id="GO:0006629">
    <property type="term" value="P:lipid metabolic process"/>
    <property type="evidence" value="ECO:0007669"/>
    <property type="project" value="InterPro"/>
</dbReference>
<keyword evidence="3" id="KW-0472">Membrane</keyword>
<evidence type="ECO:0000256" key="3">
    <source>
        <dbReference type="SAM" id="Phobius"/>
    </source>
</evidence>
<evidence type="ECO:0000256" key="2">
    <source>
        <dbReference type="SAM" id="MobiDB-lite"/>
    </source>
</evidence>
<keyword evidence="1" id="KW-0378">Hydrolase</keyword>
<organism evidence="5 6">
    <name type="scientific">Carya illinoinensis</name>
    <name type="common">Pecan</name>
    <dbReference type="NCBI Taxonomy" id="32201"/>
    <lineage>
        <taxon>Eukaryota</taxon>
        <taxon>Viridiplantae</taxon>
        <taxon>Streptophyta</taxon>
        <taxon>Embryophyta</taxon>
        <taxon>Tracheophyta</taxon>
        <taxon>Spermatophyta</taxon>
        <taxon>Magnoliopsida</taxon>
        <taxon>eudicotyledons</taxon>
        <taxon>Gunneridae</taxon>
        <taxon>Pentapetalae</taxon>
        <taxon>rosids</taxon>
        <taxon>fabids</taxon>
        <taxon>Fagales</taxon>
        <taxon>Juglandaceae</taxon>
        <taxon>Carya</taxon>
    </lineage>
</organism>
<evidence type="ECO:0000313" key="6">
    <source>
        <dbReference type="Proteomes" id="UP000811246"/>
    </source>
</evidence>
<name>A0A922AH07_CARIL</name>
<feature type="domain" description="Fungal lipase-type" evidence="4">
    <location>
        <begin position="245"/>
        <end position="356"/>
    </location>
</feature>
<dbReference type="EMBL" id="CM031838">
    <property type="protein sequence ID" value="KAG6677808.1"/>
    <property type="molecule type" value="Genomic_DNA"/>
</dbReference>
<proteinExistence type="predicted"/>
<keyword evidence="3" id="KW-0812">Transmembrane</keyword>
<sequence length="1064" mass="116731">MYAVAIELSDSISQITRSGIIHSDSHSRISSSFFDPPSSTLVRAPMESILSRGGSWIRDQRAKILKASWGPLQRPMRWPWNNDDTEQRKRIPEEYERRKEQLHDLCHALKAESVSDLQDILCCMVLSECVYTRAADELVRAVNKFKADFGGQVVSLERVQPSSDHVPHGYLLAEAGDTLFASFVGTKQYKDVMADANILQGAIFHDSVEDAEEIDAVQSKQHESQTGNSEYLGNPLETKSKQLKDKSKPAAHRGFLARAKGIPALELYKLAQKKKRKLVLCGHSLGGAVAALATLAILRVIAVASSSKEGDKVLIKCITFSQPPVGNAALRDYVNRKGWQHYFKSYCIPEDLVPRILSPAYFHHYNDQAQPMPAEAESSNFSMLKHDEGIEKLKDNEGEQLVLGLGPVQRSFWTLSRLVPLESVRRQLNKYREKGVNSVETSSSADSVAANWVEDDVVEPQSLEIQEGSDGISLKPISDTDKVLPDVATSGKLAEQGNMKAGDGGNWRRVPYLPSYVPFGQLYLLGNSSVESLSGADYSKSTSVKSVVTELKELFQSHSMKSYRSRFQRIYDQCMSDNPTSFLGIEQQPQFPHLQQWLGLSVAGAVELGHIVESPVIHTATSIAPLGWNGVPDEKNGDLLKVDITGLRLHLCTLVHAQVNGNWCSTRVELFPSVPAYSSNYGVEPELQTMRVVVGAPLRQPLKHQIVADTLLPPPIHSDAANLTHVNTSGFFHDEKFIYAEGLGDFRIFCTSDFATVSKEVQVRIRRVRLLGLEGAGKTALLKAILRQRKVHTISNNESMLPEADVQEGIVGGLCYCDTAGINLQDLNGEISRFRDALWMGIRDLSQKTDLIVLVHNLSHKIPRYNHSDVPQQKPVLSLMLDEAQSLGIPWVLAITNKFSVSAHQQKAAVDAVLQAYQVSLSATAVINSCPYVIPSAASASSLDAIGASDGGMDAQKLIFAPLNLVRRPFQKKDIVLPMEGVSSLCQLVHRVLQSHAEASFQELARDRLMLELAREPAMTMDVSADSQAKAFSLTSAAVGASLGAGLGLVLAVVMGAASALRKP</sequence>
<feature type="transmembrane region" description="Helical" evidence="3">
    <location>
        <begin position="1037"/>
        <end position="1061"/>
    </location>
</feature>
<dbReference type="InterPro" id="IPR002921">
    <property type="entry name" value="Fungal_lipase-type"/>
</dbReference>
<dbReference type="Proteomes" id="UP000811246">
    <property type="component" value="Chromosome 14"/>
</dbReference>
<dbReference type="PANTHER" id="PTHR47523:SF1">
    <property type="entry name" value="F21O3.11 PROTEIN"/>
    <property type="match status" value="1"/>
</dbReference>
<dbReference type="AlphaFoldDB" id="A0A922AH07"/>
<evidence type="ECO:0000313" key="5">
    <source>
        <dbReference type="EMBL" id="KAG6677808.1"/>
    </source>
</evidence>
<evidence type="ECO:0000259" key="4">
    <source>
        <dbReference type="Pfam" id="PF01764"/>
    </source>
</evidence>
<comment type="caution">
    <text evidence="5">The sequence shown here is derived from an EMBL/GenBank/DDBJ whole genome shotgun (WGS) entry which is preliminary data.</text>
</comment>
<dbReference type="PANTHER" id="PTHR47523">
    <property type="entry name" value="F21O3.11 PROTEIN"/>
    <property type="match status" value="1"/>
</dbReference>